<dbReference type="OrthoDB" id="2289963at2759"/>
<proteinExistence type="predicted"/>
<evidence type="ECO:0000313" key="2">
    <source>
        <dbReference type="Proteomes" id="UP000009138"/>
    </source>
</evidence>
<keyword evidence="2" id="KW-1185">Reference proteome</keyword>
<gene>
    <name evidence="1" type="ORF">RO3G_15239</name>
</gene>
<dbReference type="GeneID" id="93622204"/>
<dbReference type="VEuPathDB" id="FungiDB:RO3G_15239"/>
<dbReference type="OMA" id="YEVASVM"/>
<dbReference type="RefSeq" id="XP_067525924.1">
    <property type="nucleotide sequence ID" value="XM_067669823.1"/>
</dbReference>
<protein>
    <submittedName>
        <fullName evidence="1">Uncharacterized protein</fullName>
    </submittedName>
</protein>
<reference evidence="1 2" key="1">
    <citation type="journal article" date="2009" name="PLoS Genet.">
        <title>Genomic analysis of the basal lineage fungus Rhizopus oryzae reveals a whole-genome duplication.</title>
        <authorList>
            <person name="Ma L.-J."/>
            <person name="Ibrahim A.S."/>
            <person name="Skory C."/>
            <person name="Grabherr M.G."/>
            <person name="Burger G."/>
            <person name="Butler M."/>
            <person name="Elias M."/>
            <person name="Idnurm A."/>
            <person name="Lang B.F."/>
            <person name="Sone T."/>
            <person name="Abe A."/>
            <person name="Calvo S.E."/>
            <person name="Corrochano L.M."/>
            <person name="Engels R."/>
            <person name="Fu J."/>
            <person name="Hansberg W."/>
            <person name="Kim J.-M."/>
            <person name="Kodira C.D."/>
            <person name="Koehrsen M.J."/>
            <person name="Liu B."/>
            <person name="Miranda-Saavedra D."/>
            <person name="O'Leary S."/>
            <person name="Ortiz-Castellanos L."/>
            <person name="Poulter R."/>
            <person name="Rodriguez-Romero J."/>
            <person name="Ruiz-Herrera J."/>
            <person name="Shen Y.-Q."/>
            <person name="Zeng Q."/>
            <person name="Galagan J."/>
            <person name="Birren B.W."/>
            <person name="Cuomo C.A."/>
            <person name="Wickes B.L."/>
        </authorList>
    </citation>
    <scope>NUCLEOTIDE SEQUENCE [LARGE SCALE GENOMIC DNA]</scope>
    <source>
        <strain evidence="2">RA 99-880 / ATCC MYA-4621 / FGSC 9543 / NRRL 43880</strain>
    </source>
</reference>
<accession>I1CPZ8</accession>
<sequence>MLRTINFNKAANRVRWYVGKDNIKVNNNYLSVGNIIKHAVMMKHINYKSLSPSDIALVQPALRKIDKTFKNPCNAEECYWNSKNYQRKASKFNEKTGYELISVMQGYIISKTIT</sequence>
<evidence type="ECO:0000313" key="1">
    <source>
        <dbReference type="EMBL" id="EIE90528.1"/>
    </source>
</evidence>
<name>I1CPZ8_RHIO9</name>
<dbReference type="AlphaFoldDB" id="I1CPZ8"/>
<organism evidence="1 2">
    <name type="scientific">Rhizopus delemar (strain RA 99-880 / ATCC MYA-4621 / FGSC 9543 / NRRL 43880)</name>
    <name type="common">Mucormycosis agent</name>
    <name type="synonym">Rhizopus arrhizus var. delemar</name>
    <dbReference type="NCBI Taxonomy" id="246409"/>
    <lineage>
        <taxon>Eukaryota</taxon>
        <taxon>Fungi</taxon>
        <taxon>Fungi incertae sedis</taxon>
        <taxon>Mucoromycota</taxon>
        <taxon>Mucoromycotina</taxon>
        <taxon>Mucoromycetes</taxon>
        <taxon>Mucorales</taxon>
        <taxon>Mucorineae</taxon>
        <taxon>Rhizopodaceae</taxon>
        <taxon>Rhizopus</taxon>
    </lineage>
</organism>
<dbReference type="EMBL" id="CH476746">
    <property type="protein sequence ID" value="EIE90528.1"/>
    <property type="molecule type" value="Genomic_DNA"/>
</dbReference>
<dbReference type="Proteomes" id="UP000009138">
    <property type="component" value="Unassembled WGS sequence"/>
</dbReference>
<dbReference type="InParanoid" id="I1CPZ8"/>